<comment type="subcellular location">
    <subcellularLocation>
        <location evidence="1">Membrane</location>
        <topology evidence="1">Multi-pass membrane protein</topology>
    </subcellularLocation>
</comment>
<organism evidence="6 7">
    <name type="scientific">Verticillium dahliae</name>
    <name type="common">Verticillium wilt</name>
    <dbReference type="NCBI Taxonomy" id="27337"/>
    <lineage>
        <taxon>Eukaryota</taxon>
        <taxon>Fungi</taxon>
        <taxon>Dikarya</taxon>
        <taxon>Ascomycota</taxon>
        <taxon>Pezizomycotina</taxon>
        <taxon>Sordariomycetes</taxon>
        <taxon>Hypocreomycetidae</taxon>
        <taxon>Glomerellales</taxon>
        <taxon>Plectosphaerellaceae</taxon>
        <taxon>Verticillium</taxon>
    </lineage>
</organism>
<feature type="transmembrane region" description="Helical" evidence="5">
    <location>
        <begin position="6"/>
        <end position="25"/>
    </location>
</feature>
<protein>
    <recommendedName>
        <fullName evidence="8">Siderophore iron transporter mirB</fullName>
    </recommendedName>
</protein>
<evidence type="ECO:0000256" key="2">
    <source>
        <dbReference type="ARBA" id="ARBA00022692"/>
    </source>
</evidence>
<dbReference type="Proteomes" id="UP000288725">
    <property type="component" value="Chromosome 6"/>
</dbReference>
<dbReference type="AlphaFoldDB" id="A0A444RZZ1"/>
<evidence type="ECO:0000313" key="6">
    <source>
        <dbReference type="EMBL" id="RXG46710.1"/>
    </source>
</evidence>
<dbReference type="EMBL" id="RSDZ01000047">
    <property type="protein sequence ID" value="RXG46710.1"/>
    <property type="molecule type" value="Genomic_DNA"/>
</dbReference>
<name>A0A444RZZ1_VERDA</name>
<dbReference type="PANTHER" id="PTHR23501:SF50">
    <property type="entry name" value="MFS SIDEROCHROME IRON TRANSPORTER MIRB (AFU_ORTHOLOGUE AFUA_3G03640)-RELATED"/>
    <property type="match status" value="1"/>
</dbReference>
<feature type="transmembrane region" description="Helical" evidence="5">
    <location>
        <begin position="32"/>
        <end position="56"/>
    </location>
</feature>
<evidence type="ECO:0000313" key="7">
    <source>
        <dbReference type="Proteomes" id="UP000288725"/>
    </source>
</evidence>
<reference evidence="6 7" key="1">
    <citation type="submission" date="2018-12" db="EMBL/GenBank/DDBJ databases">
        <title>Genome of Verticillium dahliae isolate Getta Getta.</title>
        <authorList>
            <person name="Gardiner D.M."/>
        </authorList>
    </citation>
    <scope>NUCLEOTIDE SEQUENCE [LARGE SCALE GENOMIC DNA]</scope>
    <source>
        <strain evidence="6 7">Getta Getta</strain>
    </source>
</reference>
<proteinExistence type="predicted"/>
<keyword evidence="3 5" id="KW-1133">Transmembrane helix</keyword>
<evidence type="ECO:0000256" key="3">
    <source>
        <dbReference type="ARBA" id="ARBA00022989"/>
    </source>
</evidence>
<dbReference type="SUPFAM" id="SSF103473">
    <property type="entry name" value="MFS general substrate transporter"/>
    <property type="match status" value="1"/>
</dbReference>
<evidence type="ECO:0000256" key="1">
    <source>
        <dbReference type="ARBA" id="ARBA00004141"/>
    </source>
</evidence>
<dbReference type="GO" id="GO:0022857">
    <property type="term" value="F:transmembrane transporter activity"/>
    <property type="evidence" value="ECO:0007669"/>
    <property type="project" value="TreeGrafter"/>
</dbReference>
<dbReference type="GO" id="GO:0005886">
    <property type="term" value="C:plasma membrane"/>
    <property type="evidence" value="ECO:0007669"/>
    <property type="project" value="TreeGrafter"/>
</dbReference>
<evidence type="ECO:0008006" key="8">
    <source>
        <dbReference type="Google" id="ProtNLM"/>
    </source>
</evidence>
<accession>A0A444RZZ1</accession>
<sequence>MCQIFISVGGSIFIIVQQLSILAAVDHQHVAAALALLSVVGNIGGAVGNSISGAIWTNTFAEALERYLPATALPDLTEIYESLEMQLSYEVGSPERFGIQQAYGYAQTKMLATGTGIMALSFIWVLLIRNINVGTIKQTMGNVF</sequence>
<comment type="caution">
    <text evidence="6">The sequence shown here is derived from an EMBL/GenBank/DDBJ whole genome shotgun (WGS) entry which is preliminary data.</text>
</comment>
<dbReference type="InterPro" id="IPR036259">
    <property type="entry name" value="MFS_trans_sf"/>
</dbReference>
<keyword evidence="4 5" id="KW-0472">Membrane</keyword>
<gene>
    <name evidence="6" type="ORF">VDGE_30347</name>
</gene>
<feature type="transmembrane region" description="Helical" evidence="5">
    <location>
        <begin position="110"/>
        <end position="128"/>
    </location>
</feature>
<dbReference type="PANTHER" id="PTHR23501">
    <property type="entry name" value="MAJOR FACILITATOR SUPERFAMILY"/>
    <property type="match status" value="1"/>
</dbReference>
<keyword evidence="2 5" id="KW-0812">Transmembrane</keyword>
<evidence type="ECO:0000256" key="4">
    <source>
        <dbReference type="ARBA" id="ARBA00023136"/>
    </source>
</evidence>
<evidence type="ECO:0000256" key="5">
    <source>
        <dbReference type="SAM" id="Phobius"/>
    </source>
</evidence>